<name>A0A259TYH4_9BACT</name>
<comment type="caution">
    <text evidence="2">The sequence shown here is derived from an EMBL/GenBank/DDBJ whole genome shotgun (WGS) entry which is preliminary data.</text>
</comment>
<dbReference type="Proteomes" id="UP000216446">
    <property type="component" value="Unassembled WGS sequence"/>
</dbReference>
<organism evidence="2 3">
    <name type="scientific">Rubricoccus marinus</name>
    <dbReference type="NCBI Taxonomy" id="716817"/>
    <lineage>
        <taxon>Bacteria</taxon>
        <taxon>Pseudomonadati</taxon>
        <taxon>Rhodothermota</taxon>
        <taxon>Rhodothermia</taxon>
        <taxon>Rhodothermales</taxon>
        <taxon>Rubricoccaceae</taxon>
        <taxon>Rubricoccus</taxon>
    </lineage>
</organism>
<dbReference type="EMBL" id="MQWB01000001">
    <property type="protein sequence ID" value="OZC02825.1"/>
    <property type="molecule type" value="Genomic_DNA"/>
</dbReference>
<evidence type="ECO:0000313" key="3">
    <source>
        <dbReference type="Proteomes" id="UP000216446"/>
    </source>
</evidence>
<proteinExistence type="predicted"/>
<accession>A0A259TYH4</accession>
<dbReference type="RefSeq" id="WP_094547475.1">
    <property type="nucleotide sequence ID" value="NZ_MQWB01000001.1"/>
</dbReference>
<evidence type="ECO:0000313" key="2">
    <source>
        <dbReference type="EMBL" id="OZC02825.1"/>
    </source>
</evidence>
<dbReference type="AlphaFoldDB" id="A0A259TYH4"/>
<keyword evidence="3" id="KW-1185">Reference proteome</keyword>
<sequence>MRVLLLALAIVSPSLAAQPLAPEDSVLVERLLEVSGVLQSPDMTADQFASAPLPAPLADSLLAAFASQAIVDSVRAAFVRNYDRDNTVAAIEVLTDPVLRPLLDIQQSMASAEAGEEMVSVLANPSAYDLADSLTVARLVSSTGMAETSYESSRKMTIAMMSAMPSGAQDVAFGGKSVEEQVDSVLGAQFEGFQSTMITSSRYAYRDVPPEAVTRLADFYASPAGQYLLTVSHEGTEAGMEPLYGRLAQLFEVMFDASGGGQ</sequence>
<gene>
    <name evidence="2" type="ORF">BSZ36_07465</name>
</gene>
<keyword evidence="1" id="KW-0732">Signal</keyword>
<evidence type="ECO:0008006" key="4">
    <source>
        <dbReference type="Google" id="ProtNLM"/>
    </source>
</evidence>
<protein>
    <recommendedName>
        <fullName evidence="4">DUF2059 domain-containing protein</fullName>
    </recommendedName>
</protein>
<evidence type="ECO:0000256" key="1">
    <source>
        <dbReference type="SAM" id="SignalP"/>
    </source>
</evidence>
<reference evidence="2 3" key="1">
    <citation type="submission" date="2016-11" db="EMBL/GenBank/DDBJ databases">
        <title>Study of marine rhodopsin-containing bacteria.</title>
        <authorList>
            <person name="Yoshizawa S."/>
            <person name="Kumagai Y."/>
            <person name="Kogure K."/>
        </authorList>
    </citation>
    <scope>NUCLEOTIDE SEQUENCE [LARGE SCALE GENOMIC DNA]</scope>
    <source>
        <strain evidence="2 3">SG-29</strain>
    </source>
</reference>
<feature type="signal peptide" evidence="1">
    <location>
        <begin position="1"/>
        <end position="16"/>
    </location>
</feature>
<feature type="chain" id="PRO_5012221110" description="DUF2059 domain-containing protein" evidence="1">
    <location>
        <begin position="17"/>
        <end position="262"/>
    </location>
</feature>
<dbReference type="InParanoid" id="A0A259TYH4"/>